<dbReference type="HOGENOM" id="CLU_3358449_0_0_6"/>
<dbReference type="eggNOG" id="ENOG502ZTHU">
    <property type="taxonomic scope" value="Bacteria"/>
</dbReference>
<organism evidence="1 2">
    <name type="scientific">Thalassolituus oleivorans MIL-1</name>
    <dbReference type="NCBI Taxonomy" id="1298593"/>
    <lineage>
        <taxon>Bacteria</taxon>
        <taxon>Pseudomonadati</taxon>
        <taxon>Pseudomonadota</taxon>
        <taxon>Gammaproteobacteria</taxon>
        <taxon>Oceanospirillales</taxon>
        <taxon>Oceanospirillaceae</taxon>
        <taxon>Thalassolituus</taxon>
    </lineage>
</organism>
<gene>
    <name evidence="1" type="ORF">TOL_2061</name>
</gene>
<evidence type="ECO:0000313" key="1">
    <source>
        <dbReference type="EMBL" id="CCU72470.1"/>
    </source>
</evidence>
<dbReference type="Proteomes" id="UP000011866">
    <property type="component" value="Chromosome"/>
</dbReference>
<keyword evidence="2" id="KW-1185">Reference proteome</keyword>
<dbReference type="KEGG" id="tol:TOL_2061"/>
<name>M5DRC5_9GAMM</name>
<sequence length="42" mass="4736">MLGKIWGGNLHLTSYSKGRKTLGLRSSVANFSQAFMRPLVRR</sequence>
<reference evidence="1 2" key="1">
    <citation type="journal article" date="2013" name="Genome Announc.">
        <title>Genome Sequence of Thalassolituus oleivorans MIL-1 (DSM 14913T).</title>
        <authorList>
            <person name="Golyshin P.N."/>
            <person name="Werner J."/>
            <person name="Chernikova T.N."/>
            <person name="Tran H."/>
            <person name="Ferrer M."/>
            <person name="Yakimov M.M."/>
            <person name="Teeling H."/>
            <person name="Golyshina O.V."/>
        </authorList>
    </citation>
    <scope>NUCLEOTIDE SEQUENCE [LARGE SCALE GENOMIC DNA]</scope>
    <source>
        <strain evidence="1 2">MIL-1</strain>
    </source>
</reference>
<proteinExistence type="predicted"/>
<accession>M5DRC5</accession>
<evidence type="ECO:0000313" key="2">
    <source>
        <dbReference type="Proteomes" id="UP000011866"/>
    </source>
</evidence>
<dbReference type="EMBL" id="HF680312">
    <property type="protein sequence ID" value="CCU72470.1"/>
    <property type="molecule type" value="Genomic_DNA"/>
</dbReference>
<protein>
    <submittedName>
        <fullName evidence="1">Uncharacterized protein</fullName>
    </submittedName>
</protein>
<dbReference type="AlphaFoldDB" id="M5DRC5"/>